<evidence type="ECO:0000256" key="3">
    <source>
        <dbReference type="ARBA" id="ARBA00023098"/>
    </source>
</evidence>
<dbReference type="PIRSF" id="PIRSF011489">
    <property type="entry name" value="DUF479"/>
    <property type="match status" value="1"/>
</dbReference>
<name>A0ABV5ZC48_9GAMM</name>
<evidence type="ECO:0000256" key="4">
    <source>
        <dbReference type="ARBA" id="ARBA00023160"/>
    </source>
</evidence>
<keyword evidence="4" id="KW-0275">Fatty acid biosynthesis</keyword>
<keyword evidence="6" id="KW-1185">Reference proteome</keyword>
<sequence length="203" mass="23665">MNFLAHLHIADHCQSSLLGNLLGDFIKGDPHSQLMPDLAAGVRLHRFVDSYSDHHPLTQTAKQVFSGSARRFAPIALDMFWDHCLAKRWQEFHPLPLARFCQQAEHQIRQQQQGDIPSRYLQMEKYMWRERWLESYRQLDNIELALQQISQRRTRMEELSRCFPYLVKGYEELNGLFTELYPEVLSAAQAKVQQDQAGIGQPG</sequence>
<proteinExistence type="predicted"/>
<dbReference type="Pfam" id="PF04336">
    <property type="entry name" value="ACP_PD"/>
    <property type="match status" value="1"/>
</dbReference>
<keyword evidence="3" id="KW-0443">Lipid metabolism</keyword>
<evidence type="ECO:0000313" key="5">
    <source>
        <dbReference type="EMBL" id="MFB9886084.1"/>
    </source>
</evidence>
<dbReference type="InterPro" id="IPR007431">
    <property type="entry name" value="ACP_PD"/>
</dbReference>
<protein>
    <submittedName>
        <fullName evidence="5">ACP phosphodiesterase</fullName>
    </submittedName>
</protein>
<keyword evidence="1" id="KW-0444">Lipid biosynthesis</keyword>
<evidence type="ECO:0000256" key="2">
    <source>
        <dbReference type="ARBA" id="ARBA00022801"/>
    </source>
</evidence>
<gene>
    <name evidence="5" type="ORF">ACFFLH_06655</name>
</gene>
<dbReference type="PANTHER" id="PTHR38764:SF1">
    <property type="entry name" value="ACYL CARRIER PROTEIN PHOSPHODIESTERASE"/>
    <property type="match status" value="1"/>
</dbReference>
<evidence type="ECO:0000256" key="1">
    <source>
        <dbReference type="ARBA" id="ARBA00022516"/>
    </source>
</evidence>
<keyword evidence="2" id="KW-0378">Hydrolase</keyword>
<comment type="caution">
    <text evidence="5">The sequence shown here is derived from an EMBL/GenBank/DDBJ whole genome shotgun (WGS) entry which is preliminary data.</text>
</comment>
<organism evidence="5 6">
    <name type="scientific">Balneatrix alpica</name>
    <dbReference type="NCBI Taxonomy" id="75684"/>
    <lineage>
        <taxon>Bacteria</taxon>
        <taxon>Pseudomonadati</taxon>
        <taxon>Pseudomonadota</taxon>
        <taxon>Gammaproteobacteria</taxon>
        <taxon>Oceanospirillales</taxon>
        <taxon>Balneatrichaceae</taxon>
        <taxon>Balneatrix</taxon>
    </lineage>
</organism>
<dbReference type="PANTHER" id="PTHR38764">
    <property type="entry name" value="ACYL CARRIER PROTEIN PHOSPHODIESTERASE"/>
    <property type="match status" value="1"/>
</dbReference>
<keyword evidence="4" id="KW-0276">Fatty acid metabolism</keyword>
<accession>A0ABV5ZC48</accession>
<evidence type="ECO:0000313" key="6">
    <source>
        <dbReference type="Proteomes" id="UP001589628"/>
    </source>
</evidence>
<reference evidence="5 6" key="1">
    <citation type="submission" date="2024-09" db="EMBL/GenBank/DDBJ databases">
        <authorList>
            <person name="Sun Q."/>
            <person name="Mori K."/>
        </authorList>
    </citation>
    <scope>NUCLEOTIDE SEQUENCE [LARGE SCALE GENOMIC DNA]</scope>
    <source>
        <strain evidence="5 6">ATCC 51285</strain>
    </source>
</reference>
<dbReference type="RefSeq" id="WP_027311581.1">
    <property type="nucleotide sequence ID" value="NZ_JBHLZN010000002.1"/>
</dbReference>
<dbReference type="Proteomes" id="UP001589628">
    <property type="component" value="Unassembled WGS sequence"/>
</dbReference>
<dbReference type="EMBL" id="JBHLZN010000002">
    <property type="protein sequence ID" value="MFB9886084.1"/>
    <property type="molecule type" value="Genomic_DNA"/>
</dbReference>